<dbReference type="HOGENOM" id="CLU_3415247_0_0_1"/>
<dbReference type="Proteomes" id="UP000007148">
    <property type="component" value="Unassembled WGS sequence"/>
</dbReference>
<reference evidence="1 2" key="1">
    <citation type="journal article" date="2011" name="PLoS Pathog.">
        <title>Endophytic Life Strategies Decoded by Genome and Transcriptome Analyses of the Mutualistic Root Symbiont Piriformospora indica.</title>
        <authorList>
            <person name="Zuccaro A."/>
            <person name="Lahrmann U."/>
            <person name="Guldener U."/>
            <person name="Langen G."/>
            <person name="Pfiffi S."/>
            <person name="Biedenkopf D."/>
            <person name="Wong P."/>
            <person name="Samans B."/>
            <person name="Grimm C."/>
            <person name="Basiewicz M."/>
            <person name="Murat C."/>
            <person name="Martin F."/>
            <person name="Kogel K.H."/>
        </authorList>
    </citation>
    <scope>NUCLEOTIDE SEQUENCE [LARGE SCALE GENOMIC DNA]</scope>
    <source>
        <strain evidence="1 2">DSM 11827</strain>
    </source>
</reference>
<dbReference type="EMBL" id="CAFZ01001512">
    <property type="protein sequence ID" value="CCA77350.1"/>
    <property type="molecule type" value="Genomic_DNA"/>
</dbReference>
<evidence type="ECO:0000313" key="2">
    <source>
        <dbReference type="Proteomes" id="UP000007148"/>
    </source>
</evidence>
<sequence length="27" mass="3403">MHCRAQILSYHWRQQQRFFSQILTRAP</sequence>
<accession>G4U1A7</accession>
<dbReference type="InParanoid" id="G4U1A7"/>
<dbReference type="AlphaFoldDB" id="G4U1A7"/>
<evidence type="ECO:0000313" key="1">
    <source>
        <dbReference type="EMBL" id="CCA77350.1"/>
    </source>
</evidence>
<organism evidence="1 2">
    <name type="scientific">Serendipita indica (strain DSM 11827)</name>
    <name type="common">Root endophyte fungus</name>
    <name type="synonym">Piriformospora indica</name>
    <dbReference type="NCBI Taxonomy" id="1109443"/>
    <lineage>
        <taxon>Eukaryota</taxon>
        <taxon>Fungi</taxon>
        <taxon>Dikarya</taxon>
        <taxon>Basidiomycota</taxon>
        <taxon>Agaricomycotina</taxon>
        <taxon>Agaricomycetes</taxon>
        <taxon>Sebacinales</taxon>
        <taxon>Serendipitaceae</taxon>
        <taxon>Serendipita</taxon>
    </lineage>
</organism>
<gene>
    <name evidence="1" type="ORF">PIIN_11327</name>
</gene>
<protein>
    <submittedName>
        <fullName evidence="1">Uncharacterized protein</fullName>
    </submittedName>
</protein>
<comment type="caution">
    <text evidence="1">The sequence shown here is derived from an EMBL/GenBank/DDBJ whole genome shotgun (WGS) entry which is preliminary data.</text>
</comment>
<name>G4U1A7_SERID</name>
<proteinExistence type="predicted"/>
<keyword evidence="2" id="KW-1185">Reference proteome</keyword>